<dbReference type="Proteomes" id="UP000324897">
    <property type="component" value="Unassembled WGS sequence"/>
</dbReference>
<comment type="caution">
    <text evidence="3">The sequence shown here is derived from an EMBL/GenBank/DDBJ whole genome shotgun (WGS) entry which is preliminary data.</text>
</comment>
<dbReference type="OrthoDB" id="719076at2759"/>
<keyword evidence="2" id="KW-0732">Signal</keyword>
<feature type="compositionally biased region" description="Low complexity" evidence="1">
    <location>
        <begin position="85"/>
        <end position="101"/>
    </location>
</feature>
<evidence type="ECO:0000313" key="4">
    <source>
        <dbReference type="Proteomes" id="UP000324897"/>
    </source>
</evidence>
<evidence type="ECO:0000256" key="1">
    <source>
        <dbReference type="SAM" id="MobiDB-lite"/>
    </source>
</evidence>
<evidence type="ECO:0000256" key="2">
    <source>
        <dbReference type="SAM" id="SignalP"/>
    </source>
</evidence>
<feature type="non-terminal residue" evidence="3">
    <location>
        <position position="1"/>
    </location>
</feature>
<dbReference type="EMBL" id="RWGY01000051">
    <property type="protein sequence ID" value="TVU06677.1"/>
    <property type="molecule type" value="Genomic_DNA"/>
</dbReference>
<dbReference type="Gramene" id="TVU06677">
    <property type="protein sequence ID" value="TVU06677"/>
    <property type="gene ID" value="EJB05_49901"/>
</dbReference>
<accession>A0A5J9T621</accession>
<proteinExistence type="predicted"/>
<keyword evidence="4" id="KW-1185">Reference proteome</keyword>
<protein>
    <submittedName>
        <fullName evidence="3">Uncharacterized protein</fullName>
    </submittedName>
</protein>
<reference evidence="3 4" key="1">
    <citation type="journal article" date="2019" name="Sci. Rep.">
        <title>A high-quality genome of Eragrostis curvula grass provides insights into Poaceae evolution and supports new strategies to enhance forage quality.</title>
        <authorList>
            <person name="Carballo J."/>
            <person name="Santos B.A.C.M."/>
            <person name="Zappacosta D."/>
            <person name="Garbus I."/>
            <person name="Selva J.P."/>
            <person name="Gallo C.A."/>
            <person name="Diaz A."/>
            <person name="Albertini E."/>
            <person name="Caccamo M."/>
            <person name="Echenique V."/>
        </authorList>
    </citation>
    <scope>NUCLEOTIDE SEQUENCE [LARGE SCALE GENOMIC DNA]</scope>
    <source>
        <strain evidence="4">cv. Victoria</strain>
        <tissue evidence="3">Leaf</tissue>
    </source>
</reference>
<feature type="region of interest" description="Disordered" evidence="1">
    <location>
        <begin position="48"/>
        <end position="101"/>
    </location>
</feature>
<evidence type="ECO:0000313" key="3">
    <source>
        <dbReference type="EMBL" id="TVU06677.1"/>
    </source>
</evidence>
<feature type="chain" id="PRO_5023925656" evidence="2">
    <location>
        <begin position="28"/>
        <end position="323"/>
    </location>
</feature>
<organism evidence="3 4">
    <name type="scientific">Eragrostis curvula</name>
    <name type="common">weeping love grass</name>
    <dbReference type="NCBI Taxonomy" id="38414"/>
    <lineage>
        <taxon>Eukaryota</taxon>
        <taxon>Viridiplantae</taxon>
        <taxon>Streptophyta</taxon>
        <taxon>Embryophyta</taxon>
        <taxon>Tracheophyta</taxon>
        <taxon>Spermatophyta</taxon>
        <taxon>Magnoliopsida</taxon>
        <taxon>Liliopsida</taxon>
        <taxon>Poales</taxon>
        <taxon>Poaceae</taxon>
        <taxon>PACMAD clade</taxon>
        <taxon>Chloridoideae</taxon>
        <taxon>Eragrostideae</taxon>
        <taxon>Eragrostidinae</taxon>
        <taxon>Eragrostis</taxon>
    </lineage>
</organism>
<dbReference type="AlphaFoldDB" id="A0A5J9T621"/>
<feature type="compositionally biased region" description="Low complexity" evidence="1">
    <location>
        <begin position="48"/>
        <end position="60"/>
    </location>
</feature>
<sequence length="323" mass="33822">MASAVPMRPFHLAVGVAYLLLVASAAATTTEQLHATVLPHGDTTLTLAARPASSSSTSPSTTPPDDDAPRRLDFSAPAVAREDSTTPATTATAGPSPPACSSCPCVRVVVDMREAAVENLVPAPGGTTAAATTSKALLLHALPLLAVPFLPTPLAAVVALSALATPVRAGHLSTNGTCSVRDREYATCTVYRYLPNGCADRSKPFAGLRKVCHGGRGSDERALSGPCSCGQRQGTFHSYCRVRTVELEDGPERVTFRVLPGHQAPIYDLDAVVASGEEVCYVELEGHDYREGYYIRCPVHKCASLPFLCCPEFPHDAAVVAAA</sequence>
<feature type="signal peptide" evidence="2">
    <location>
        <begin position="1"/>
        <end position="27"/>
    </location>
</feature>
<name>A0A5J9T621_9POAL</name>
<gene>
    <name evidence="3" type="ORF">EJB05_49901</name>
</gene>